<comment type="caution">
    <text evidence="2">The sequence shown here is derived from an EMBL/GenBank/DDBJ whole genome shotgun (WGS) entry which is preliminary data.</text>
</comment>
<sequence>MVVSFLGILLFSDAFSVNIRNNNLISDVKIEDLKFLIYREISDEFKYEYYVYVLVFGGRVLRGTLSTCKTILQEFEL</sequence>
<evidence type="ECO:0000256" key="1">
    <source>
        <dbReference type="SAM" id="SignalP"/>
    </source>
</evidence>
<dbReference type="AlphaFoldDB" id="A0A2N0NTS5"/>
<keyword evidence="1" id="KW-0732">Signal</keyword>
<evidence type="ECO:0000313" key="2">
    <source>
        <dbReference type="EMBL" id="PKB97952.1"/>
    </source>
</evidence>
<evidence type="ECO:0000313" key="3">
    <source>
        <dbReference type="Proteomes" id="UP000232722"/>
    </source>
</evidence>
<dbReference type="Proteomes" id="UP000232722">
    <property type="component" value="Unassembled WGS sequence"/>
</dbReference>
<organism evidence="2 3">
    <name type="scientific">Rhizophagus irregularis</name>
    <dbReference type="NCBI Taxonomy" id="588596"/>
    <lineage>
        <taxon>Eukaryota</taxon>
        <taxon>Fungi</taxon>
        <taxon>Fungi incertae sedis</taxon>
        <taxon>Mucoromycota</taxon>
        <taxon>Glomeromycotina</taxon>
        <taxon>Glomeromycetes</taxon>
        <taxon>Glomerales</taxon>
        <taxon>Glomeraceae</taxon>
        <taxon>Rhizophagus</taxon>
    </lineage>
</organism>
<dbReference type="EMBL" id="LLXJ01002901">
    <property type="protein sequence ID" value="PKB97952.1"/>
    <property type="molecule type" value="Genomic_DNA"/>
</dbReference>
<protein>
    <submittedName>
        <fullName evidence="2">Uncharacterized protein</fullName>
    </submittedName>
</protein>
<accession>A0A2N0NTS5</accession>
<proteinExistence type="predicted"/>
<reference evidence="2 3" key="2">
    <citation type="submission" date="2017-09" db="EMBL/GenBank/DDBJ databases">
        <title>Extensive intraspecific genome diversity in a model arbuscular mycorrhizal fungus.</title>
        <authorList>
            <person name="Chen E.C."/>
            <person name="Morin E."/>
            <person name="Beaudet D."/>
            <person name="Noel J."/>
            <person name="Ndikumana S."/>
            <person name="Charron P."/>
            <person name="St-Onge C."/>
            <person name="Giorgi J."/>
            <person name="Grigoriev I.V."/>
            <person name="Roux C."/>
            <person name="Martin F.M."/>
            <person name="Corradi N."/>
        </authorList>
    </citation>
    <scope>NUCLEOTIDE SEQUENCE [LARGE SCALE GENOMIC DNA]</scope>
    <source>
        <strain evidence="2 3">A5</strain>
    </source>
</reference>
<feature type="signal peptide" evidence="1">
    <location>
        <begin position="1"/>
        <end position="16"/>
    </location>
</feature>
<name>A0A2N0NTS5_9GLOM</name>
<feature type="chain" id="PRO_5014677300" evidence="1">
    <location>
        <begin position="17"/>
        <end position="77"/>
    </location>
</feature>
<gene>
    <name evidence="2" type="ORF">RhiirA5_432235</name>
</gene>
<reference evidence="2 3" key="1">
    <citation type="submission" date="2016-04" db="EMBL/GenBank/DDBJ databases">
        <title>Genome analyses suggest a sexual origin of heterokaryosis in a supposedly ancient asexual fungus.</title>
        <authorList>
            <person name="Ropars J."/>
            <person name="Sedzielewska K."/>
            <person name="Noel J."/>
            <person name="Charron P."/>
            <person name="Farinelli L."/>
            <person name="Marton T."/>
            <person name="Kruger M."/>
            <person name="Pelin A."/>
            <person name="Brachmann A."/>
            <person name="Corradi N."/>
        </authorList>
    </citation>
    <scope>NUCLEOTIDE SEQUENCE [LARGE SCALE GENOMIC DNA]</scope>
    <source>
        <strain evidence="2 3">A5</strain>
    </source>
</reference>